<organism evidence="4 5">
    <name type="scientific">Bionectria ochroleuca</name>
    <name type="common">Gliocladium roseum</name>
    <dbReference type="NCBI Taxonomy" id="29856"/>
    <lineage>
        <taxon>Eukaryota</taxon>
        <taxon>Fungi</taxon>
        <taxon>Dikarya</taxon>
        <taxon>Ascomycota</taxon>
        <taxon>Pezizomycotina</taxon>
        <taxon>Sordariomycetes</taxon>
        <taxon>Hypocreomycetidae</taxon>
        <taxon>Hypocreales</taxon>
        <taxon>Bionectriaceae</taxon>
        <taxon>Clonostachys</taxon>
    </lineage>
</organism>
<evidence type="ECO:0000256" key="2">
    <source>
        <dbReference type="ARBA" id="ARBA00023002"/>
    </source>
</evidence>
<dbReference type="PANTHER" id="PTHR48106:SF18">
    <property type="entry name" value="QUINONE OXIDOREDUCTASE PIG3"/>
    <property type="match status" value="1"/>
</dbReference>
<accession>A0A8H7N8D0</accession>
<dbReference type="SUPFAM" id="SSF50129">
    <property type="entry name" value="GroES-like"/>
    <property type="match status" value="1"/>
</dbReference>
<evidence type="ECO:0000256" key="1">
    <source>
        <dbReference type="ARBA" id="ARBA00022857"/>
    </source>
</evidence>
<dbReference type="PANTHER" id="PTHR48106">
    <property type="entry name" value="QUINONE OXIDOREDUCTASE PIG3-RELATED"/>
    <property type="match status" value="1"/>
</dbReference>
<gene>
    <name evidence="4" type="ORF">IM811_015199</name>
</gene>
<keyword evidence="2" id="KW-0560">Oxidoreductase</keyword>
<dbReference type="InterPro" id="IPR013149">
    <property type="entry name" value="ADH-like_C"/>
</dbReference>
<dbReference type="InterPro" id="IPR013154">
    <property type="entry name" value="ADH-like_N"/>
</dbReference>
<keyword evidence="1" id="KW-0521">NADP</keyword>
<dbReference type="Gene3D" id="3.40.50.720">
    <property type="entry name" value="NAD(P)-binding Rossmann-like Domain"/>
    <property type="match status" value="1"/>
</dbReference>
<dbReference type="Proteomes" id="UP000616885">
    <property type="component" value="Unassembled WGS sequence"/>
</dbReference>
<evidence type="ECO:0000313" key="4">
    <source>
        <dbReference type="EMBL" id="KAF9750979.1"/>
    </source>
</evidence>
<proteinExistence type="predicted"/>
<comment type="caution">
    <text evidence="4">The sequence shown here is derived from an EMBL/GenBank/DDBJ whole genome shotgun (WGS) entry which is preliminary data.</text>
</comment>
<feature type="domain" description="Enoyl reductase (ER)" evidence="3">
    <location>
        <begin position="438"/>
        <end position="752"/>
    </location>
</feature>
<dbReference type="GO" id="GO:0016651">
    <property type="term" value="F:oxidoreductase activity, acting on NAD(P)H"/>
    <property type="evidence" value="ECO:0007669"/>
    <property type="project" value="TreeGrafter"/>
</dbReference>
<dbReference type="InterPro" id="IPR036291">
    <property type="entry name" value="NAD(P)-bd_dom_sf"/>
</dbReference>
<dbReference type="SUPFAM" id="SSF51735">
    <property type="entry name" value="NAD(P)-binding Rossmann-fold domains"/>
    <property type="match status" value="1"/>
</dbReference>
<evidence type="ECO:0000313" key="5">
    <source>
        <dbReference type="Proteomes" id="UP000616885"/>
    </source>
</evidence>
<dbReference type="Pfam" id="PF00107">
    <property type="entry name" value="ADH_zinc_N"/>
    <property type="match status" value="1"/>
</dbReference>
<dbReference type="GO" id="GO:0070402">
    <property type="term" value="F:NADPH binding"/>
    <property type="evidence" value="ECO:0007669"/>
    <property type="project" value="TreeGrafter"/>
</dbReference>
<dbReference type="InterPro" id="IPR011032">
    <property type="entry name" value="GroES-like_sf"/>
</dbReference>
<dbReference type="AlphaFoldDB" id="A0A8H7N8D0"/>
<name>A0A8H7N8D0_BIOOC</name>
<evidence type="ECO:0000259" key="3">
    <source>
        <dbReference type="SMART" id="SM00829"/>
    </source>
</evidence>
<protein>
    <recommendedName>
        <fullName evidence="3">Enoyl reductase (ER) domain-containing protein</fullName>
    </recommendedName>
</protein>
<sequence length="764" mass="84342">MAPLTDAPNEIIYHICGFVSNISHLKHCLTSKSLRSSAEPFLYSSVILEYSFLCIPRIILSQLNGWGFGGQDDSRAIDLKSLDTAFKEQCLAAIEKTNVPFTELWIKKFHSGETCLEALSALLLANLSSGTKRLALMRSFINGRELIGKVMQSKAYGELPALDQLKEIKYFKGYDYQRAARNDTCEDVNSLFYLSAVTDVVAWTPALDFDKIVAILSKVRRTLETLLFRLDIKGGHRPYQYQSRFFPDMTFLGSFRRLAGFDRLKDLEVPLISLAGFGDSPQPLEESIPTNIVTLALSEDMLLDKAVKWQEGFGFHVFDIMKSLIQLLAKNVPTRLPHLHRLVLLEDTEDTKYGGIFKKYEACATAESWADGYEIKSLPRELPLARYSFGWRTIPDMHYVRKDYPHWARDLKDTISAMSFNTSPTPDKAGRWNVSEFGGPSVMKWETWELPTEISPDDVLVRIIAAGIAGTDNIQRAGGYPDPRTAKPGFTPGYELVGEVVTIGSSAASKSALAVGDRVASICVVGAHATHAILPVTELIPIEATDDPVLVCALPLNYMTAWGMLKRSEVDLTPGSSVLIGSVSGGIGTAVAQLAQAFNLNVKLIGTCSASKFDYVRSLGVTPVDRRAPDLVAQVKALTDGQGVDVAYDAVGSEQSLLQSYQATKEDTGKQPLGSSRAAWCADAAEDKFFSVMTDHYLKSKELFLEDFDAILKKVRTKELIPKVFKVVRLADEVQVQEELISGTNVMGKMVFAVDEKLAKKHGL</sequence>
<reference evidence="4" key="1">
    <citation type="submission" date="2020-10" db="EMBL/GenBank/DDBJ databases">
        <title>High-Quality Genome Resource of Clonostachys rosea strain S41 by Oxford Nanopore Long-Read Sequencing.</title>
        <authorList>
            <person name="Wang H."/>
        </authorList>
    </citation>
    <scope>NUCLEOTIDE SEQUENCE</scope>
    <source>
        <strain evidence="4">S41</strain>
    </source>
</reference>
<dbReference type="SMART" id="SM00829">
    <property type="entry name" value="PKS_ER"/>
    <property type="match status" value="1"/>
</dbReference>
<dbReference type="EMBL" id="JADCTT010000006">
    <property type="protein sequence ID" value="KAF9750979.1"/>
    <property type="molecule type" value="Genomic_DNA"/>
</dbReference>
<dbReference type="Gene3D" id="3.90.180.10">
    <property type="entry name" value="Medium-chain alcohol dehydrogenases, catalytic domain"/>
    <property type="match status" value="1"/>
</dbReference>
<dbReference type="InterPro" id="IPR020843">
    <property type="entry name" value="ER"/>
</dbReference>
<dbReference type="Pfam" id="PF08240">
    <property type="entry name" value="ADH_N"/>
    <property type="match status" value="1"/>
</dbReference>